<dbReference type="InterPro" id="IPR002508">
    <property type="entry name" value="MurNAc-LAA_cat"/>
</dbReference>
<organism evidence="5 6">
    <name type="scientific">Kistimonas scapharcae</name>
    <dbReference type="NCBI Taxonomy" id="1036133"/>
    <lineage>
        <taxon>Bacteria</taxon>
        <taxon>Pseudomonadati</taxon>
        <taxon>Pseudomonadota</taxon>
        <taxon>Gammaproteobacteria</taxon>
        <taxon>Oceanospirillales</taxon>
        <taxon>Endozoicomonadaceae</taxon>
        <taxon>Kistimonas</taxon>
    </lineage>
</organism>
<comment type="caution">
    <text evidence="5">The sequence shown here is derived from an EMBL/GenBank/DDBJ whole genome shotgun (WGS) entry which is preliminary data.</text>
</comment>
<evidence type="ECO:0000313" key="6">
    <source>
        <dbReference type="Proteomes" id="UP001500604"/>
    </source>
</evidence>
<dbReference type="Gene3D" id="3.40.630.40">
    <property type="entry name" value="Zn-dependent exopeptidases"/>
    <property type="match status" value="1"/>
</dbReference>
<dbReference type="InterPro" id="IPR036779">
    <property type="entry name" value="LysM_dom_sf"/>
</dbReference>
<dbReference type="SMART" id="SM00257">
    <property type="entry name" value="LysM"/>
    <property type="match status" value="1"/>
</dbReference>
<evidence type="ECO:0000256" key="1">
    <source>
        <dbReference type="ARBA" id="ARBA00001561"/>
    </source>
</evidence>
<dbReference type="Gene3D" id="2.60.40.3500">
    <property type="match status" value="1"/>
</dbReference>
<dbReference type="PANTHER" id="PTHR30404:SF0">
    <property type="entry name" value="N-ACETYLMURAMOYL-L-ALANINE AMIDASE AMIC"/>
    <property type="match status" value="1"/>
</dbReference>
<accession>A0ABP8V7K6</accession>
<dbReference type="SMART" id="SM00646">
    <property type="entry name" value="Ami_3"/>
    <property type="match status" value="1"/>
</dbReference>
<comment type="catalytic activity">
    <reaction evidence="1">
        <text>Hydrolyzes the link between N-acetylmuramoyl residues and L-amino acid residues in certain cell-wall glycopeptides.</text>
        <dbReference type="EC" id="3.5.1.28"/>
    </reaction>
</comment>
<keyword evidence="6" id="KW-1185">Reference proteome</keyword>
<evidence type="ECO:0000256" key="3">
    <source>
        <dbReference type="ARBA" id="ARBA00022801"/>
    </source>
</evidence>
<dbReference type="Pfam" id="PF01520">
    <property type="entry name" value="Amidase_3"/>
    <property type="match status" value="1"/>
</dbReference>
<protein>
    <recommendedName>
        <fullName evidence="2">N-acetylmuramoyl-L-alanine amidase</fullName>
        <ecNumber evidence="2">3.5.1.28</ecNumber>
    </recommendedName>
</protein>
<dbReference type="PROSITE" id="PS51782">
    <property type="entry name" value="LYSM"/>
    <property type="match status" value="1"/>
</dbReference>
<dbReference type="EC" id="3.5.1.28" evidence="2"/>
<dbReference type="SUPFAM" id="SSF54106">
    <property type="entry name" value="LysM domain"/>
    <property type="match status" value="1"/>
</dbReference>
<dbReference type="InterPro" id="IPR018392">
    <property type="entry name" value="LysM"/>
</dbReference>
<dbReference type="CDD" id="cd00118">
    <property type="entry name" value="LysM"/>
    <property type="match status" value="1"/>
</dbReference>
<name>A0ABP8V7K6_9GAMM</name>
<dbReference type="SUPFAM" id="SSF53187">
    <property type="entry name" value="Zn-dependent exopeptidases"/>
    <property type="match status" value="1"/>
</dbReference>
<dbReference type="EMBL" id="BAABFL010000463">
    <property type="protein sequence ID" value="GAA4651802.1"/>
    <property type="molecule type" value="Genomic_DNA"/>
</dbReference>
<evidence type="ECO:0000256" key="2">
    <source>
        <dbReference type="ARBA" id="ARBA00011901"/>
    </source>
</evidence>
<dbReference type="RefSeq" id="WP_345198252.1">
    <property type="nucleotide sequence ID" value="NZ_BAABFL010000463.1"/>
</dbReference>
<dbReference type="Pfam" id="PF11741">
    <property type="entry name" value="AMIN"/>
    <property type="match status" value="1"/>
</dbReference>
<dbReference type="Proteomes" id="UP001500604">
    <property type="component" value="Unassembled WGS sequence"/>
</dbReference>
<evidence type="ECO:0000313" key="5">
    <source>
        <dbReference type="EMBL" id="GAA4651802.1"/>
    </source>
</evidence>
<proteinExistence type="predicted"/>
<dbReference type="InterPro" id="IPR021731">
    <property type="entry name" value="AMIN_dom"/>
</dbReference>
<reference evidence="6" key="1">
    <citation type="journal article" date="2019" name="Int. J. Syst. Evol. Microbiol.">
        <title>The Global Catalogue of Microorganisms (GCM) 10K type strain sequencing project: providing services to taxonomists for standard genome sequencing and annotation.</title>
        <authorList>
            <consortium name="The Broad Institute Genomics Platform"/>
            <consortium name="The Broad Institute Genome Sequencing Center for Infectious Disease"/>
            <person name="Wu L."/>
            <person name="Ma J."/>
        </authorList>
    </citation>
    <scope>NUCLEOTIDE SEQUENCE [LARGE SCALE GENOMIC DNA]</scope>
    <source>
        <strain evidence="6">JCM 17805</strain>
    </source>
</reference>
<dbReference type="InterPro" id="IPR050695">
    <property type="entry name" value="N-acetylmuramoyl_amidase_3"/>
</dbReference>
<evidence type="ECO:0000259" key="4">
    <source>
        <dbReference type="PROSITE" id="PS51782"/>
    </source>
</evidence>
<feature type="domain" description="LysM" evidence="4">
    <location>
        <begin position="403"/>
        <end position="447"/>
    </location>
</feature>
<gene>
    <name evidence="5" type="primary">amiB</name>
    <name evidence="5" type="ORF">GCM10023116_40860</name>
</gene>
<dbReference type="CDD" id="cd02696">
    <property type="entry name" value="MurNAc-LAA"/>
    <property type="match status" value="1"/>
</dbReference>
<dbReference type="Gene3D" id="3.10.350.10">
    <property type="entry name" value="LysM domain"/>
    <property type="match status" value="1"/>
</dbReference>
<keyword evidence="3" id="KW-0378">Hydrolase</keyword>
<dbReference type="Pfam" id="PF01476">
    <property type="entry name" value="LysM"/>
    <property type="match status" value="1"/>
</dbReference>
<sequence length="448" mass="48954">MLGRLANTSLIVLLLLVAGIANATNIEGARLWRSPEKTRLVFDLTGSVNHKIFSLSNPSRLVIDVDGSSLKQSLSSLTLTNTPIRKVRWAKRNNNDVRIVLDLHEAVSPRSFLLKPNSTYGHRLVVDLFDKGKASAKPTIPPKSSPAPVQGRDIIVAIDAGHGGEDPGAIGHGKAREKDVTLAIAKEVAALFNREKGFKAKLTRTGDYYISLRERTQIARKHGADLFVSIHADAFVQPQARGMSVFTLSKRGASSETARWLANKENNSDLIGGEEGVSLDDKDGLLASVLLDLSMTDTQTRSIKAGKMVLSELGKQNRLHKKQVEQAAFVVLKSPDIPSMLVETGFITNPEDARKLKSHSHRTRIAHSIYTGIRDFFHHQPPLGTLIAQEKSKGTLVASSKPRKHKVRSGDTLSDIAARYNVSMSGLRRINGIKAADHIQIGQLLEIP</sequence>
<dbReference type="PANTHER" id="PTHR30404">
    <property type="entry name" value="N-ACETYLMURAMOYL-L-ALANINE AMIDASE"/>
    <property type="match status" value="1"/>
</dbReference>